<keyword evidence="4 7" id="KW-0547">Nucleotide-binding</keyword>
<sequence length="350" mass="40456">MAVKEDLRTLPPGKIVGKRWRVVQKLGEGGMGAVYKVEDKNRKNFFAAMKVEDDSYEGGVLKLEVFILKQLQKMPHTIKLYDSGKRDKYCFMVISLCGKDLLRLKQEAGKPFSESTTLRLAISTLYAIKQVHEIGYVHRDVKPGNFMIGRIGRDRRMVYLIDYGMARSFVASDSNGKLAIRKPRDGDQLFRGTPRYCSLNTHYRKEQGRVDDLWSWFYMLIELHIGLPWNRLGDEKEILEMKEKSSAKDVIRTCPEEFFKIYDYLQTLKYEDRPDYYGLFSECAAGLKRVFGSFLDRYEWEVEQADDVSTALSISERDAKSLKPSGRGKRAHKAYPFTTRGVFVENKLAL</sequence>
<keyword evidence="11" id="KW-1185">Reference proteome</keyword>
<dbReference type="InterPro" id="IPR008271">
    <property type="entry name" value="Ser/Thr_kinase_AS"/>
</dbReference>
<dbReference type="SMART" id="SM00220">
    <property type="entry name" value="S_TKc"/>
    <property type="match status" value="1"/>
</dbReference>
<accession>A0ABR1DR67</accession>
<evidence type="ECO:0000256" key="1">
    <source>
        <dbReference type="ARBA" id="ARBA00012513"/>
    </source>
</evidence>
<dbReference type="EC" id="2.7.11.1" evidence="1"/>
<dbReference type="InterPro" id="IPR017441">
    <property type="entry name" value="Protein_kinase_ATP_BS"/>
</dbReference>
<reference evidence="10 11" key="1">
    <citation type="submission" date="2023-08" db="EMBL/GenBank/DDBJ databases">
        <title>A Necator americanus chromosomal reference genome.</title>
        <authorList>
            <person name="Ilik V."/>
            <person name="Petrzelkova K.J."/>
            <person name="Pardy F."/>
            <person name="Fuh T."/>
            <person name="Niatou-Singa F.S."/>
            <person name="Gouil Q."/>
            <person name="Baker L."/>
            <person name="Ritchie M.E."/>
            <person name="Jex A.R."/>
            <person name="Gazzola D."/>
            <person name="Li H."/>
            <person name="Toshio Fujiwara R."/>
            <person name="Zhan B."/>
            <person name="Aroian R.V."/>
            <person name="Pafco B."/>
            <person name="Schwarz E.M."/>
        </authorList>
    </citation>
    <scope>NUCLEOTIDE SEQUENCE [LARGE SCALE GENOMIC DNA]</scope>
    <source>
        <strain evidence="10 11">Aroian</strain>
        <tissue evidence="10">Whole animal</tissue>
    </source>
</reference>
<evidence type="ECO:0000313" key="11">
    <source>
        <dbReference type="Proteomes" id="UP001303046"/>
    </source>
</evidence>
<dbReference type="Proteomes" id="UP001303046">
    <property type="component" value="Unassembled WGS sequence"/>
</dbReference>
<gene>
    <name evidence="10" type="primary">Necator_chrIV.g17293</name>
    <name evidence="10" type="ORF">RB195_003995</name>
</gene>
<dbReference type="Pfam" id="PF00069">
    <property type="entry name" value="Pkinase"/>
    <property type="match status" value="1"/>
</dbReference>
<dbReference type="InterPro" id="IPR011009">
    <property type="entry name" value="Kinase-like_dom_sf"/>
</dbReference>
<evidence type="ECO:0000256" key="4">
    <source>
        <dbReference type="ARBA" id="ARBA00022741"/>
    </source>
</evidence>
<proteinExistence type="inferred from homology"/>
<evidence type="ECO:0000256" key="6">
    <source>
        <dbReference type="ARBA" id="ARBA00022840"/>
    </source>
</evidence>
<organism evidence="10 11">
    <name type="scientific">Necator americanus</name>
    <name type="common">Human hookworm</name>
    <dbReference type="NCBI Taxonomy" id="51031"/>
    <lineage>
        <taxon>Eukaryota</taxon>
        <taxon>Metazoa</taxon>
        <taxon>Ecdysozoa</taxon>
        <taxon>Nematoda</taxon>
        <taxon>Chromadorea</taxon>
        <taxon>Rhabditida</taxon>
        <taxon>Rhabditina</taxon>
        <taxon>Rhabditomorpha</taxon>
        <taxon>Strongyloidea</taxon>
        <taxon>Ancylostomatidae</taxon>
        <taxon>Bunostominae</taxon>
        <taxon>Necator</taxon>
    </lineage>
</organism>
<evidence type="ECO:0000256" key="3">
    <source>
        <dbReference type="ARBA" id="ARBA00022679"/>
    </source>
</evidence>
<feature type="binding site" evidence="7">
    <location>
        <position position="50"/>
    </location>
    <ligand>
        <name>ATP</name>
        <dbReference type="ChEBI" id="CHEBI:30616"/>
    </ligand>
</feature>
<protein>
    <recommendedName>
        <fullName evidence="1">non-specific serine/threonine protein kinase</fullName>
        <ecNumber evidence="1">2.7.11.1</ecNumber>
    </recommendedName>
</protein>
<evidence type="ECO:0000256" key="7">
    <source>
        <dbReference type="PROSITE-ProRule" id="PRU10141"/>
    </source>
</evidence>
<dbReference type="EMBL" id="JAVFWL010000004">
    <property type="protein sequence ID" value="KAK6752931.1"/>
    <property type="molecule type" value="Genomic_DNA"/>
</dbReference>
<dbReference type="SUPFAM" id="SSF56112">
    <property type="entry name" value="Protein kinase-like (PK-like)"/>
    <property type="match status" value="1"/>
</dbReference>
<dbReference type="InterPro" id="IPR000719">
    <property type="entry name" value="Prot_kinase_dom"/>
</dbReference>
<name>A0ABR1DR67_NECAM</name>
<evidence type="ECO:0000256" key="5">
    <source>
        <dbReference type="ARBA" id="ARBA00022777"/>
    </source>
</evidence>
<evidence type="ECO:0000256" key="8">
    <source>
        <dbReference type="RuleBase" id="RU000304"/>
    </source>
</evidence>
<comment type="caution">
    <text evidence="10">The sequence shown here is derived from an EMBL/GenBank/DDBJ whole genome shotgun (WGS) entry which is preliminary data.</text>
</comment>
<dbReference type="PANTHER" id="PTHR11909">
    <property type="entry name" value="CASEIN KINASE-RELATED"/>
    <property type="match status" value="1"/>
</dbReference>
<evidence type="ECO:0000259" key="9">
    <source>
        <dbReference type="PROSITE" id="PS50011"/>
    </source>
</evidence>
<evidence type="ECO:0000313" key="10">
    <source>
        <dbReference type="EMBL" id="KAK6752931.1"/>
    </source>
</evidence>
<dbReference type="PROSITE" id="PS50011">
    <property type="entry name" value="PROTEIN_KINASE_DOM"/>
    <property type="match status" value="1"/>
</dbReference>
<keyword evidence="6 7" id="KW-0067">ATP-binding</keyword>
<feature type="domain" description="Protein kinase" evidence="9">
    <location>
        <begin position="20"/>
        <end position="295"/>
    </location>
</feature>
<keyword evidence="2 8" id="KW-0723">Serine/threonine-protein kinase</keyword>
<dbReference type="InterPro" id="IPR050235">
    <property type="entry name" value="CK1_Ser-Thr_kinase"/>
</dbReference>
<dbReference type="PROSITE" id="PS00107">
    <property type="entry name" value="PROTEIN_KINASE_ATP"/>
    <property type="match status" value="1"/>
</dbReference>
<dbReference type="CDD" id="cd14017">
    <property type="entry name" value="STKc_TTBK"/>
    <property type="match status" value="1"/>
</dbReference>
<dbReference type="PROSITE" id="PS00108">
    <property type="entry name" value="PROTEIN_KINASE_ST"/>
    <property type="match status" value="1"/>
</dbReference>
<comment type="similarity">
    <text evidence="8">Belongs to the protein kinase superfamily.</text>
</comment>
<keyword evidence="3" id="KW-0808">Transferase</keyword>
<dbReference type="Gene3D" id="1.10.510.10">
    <property type="entry name" value="Transferase(Phosphotransferase) domain 1"/>
    <property type="match status" value="1"/>
</dbReference>
<keyword evidence="5" id="KW-0418">Kinase</keyword>
<dbReference type="InterPro" id="IPR047916">
    <property type="entry name" value="TTBK_Asator-like_STKc"/>
</dbReference>
<evidence type="ECO:0000256" key="2">
    <source>
        <dbReference type="ARBA" id="ARBA00022527"/>
    </source>
</evidence>